<dbReference type="InterPro" id="IPR041489">
    <property type="entry name" value="PDZ_6"/>
</dbReference>
<proteinExistence type="predicted"/>
<evidence type="ECO:0000313" key="7">
    <source>
        <dbReference type="Proteomes" id="UP000313948"/>
    </source>
</evidence>
<keyword evidence="1" id="KW-0645">Protease</keyword>
<feature type="compositionally biased region" description="Low complexity" evidence="3">
    <location>
        <begin position="13"/>
        <end position="45"/>
    </location>
</feature>
<dbReference type="InterPro" id="IPR051201">
    <property type="entry name" value="Chloro_Bact_Ser_Proteases"/>
</dbReference>
<dbReference type="PRINTS" id="PR00834">
    <property type="entry name" value="PROTEASES2C"/>
</dbReference>
<keyword evidence="4" id="KW-1133">Transmembrane helix</keyword>
<dbReference type="Pfam" id="PF13365">
    <property type="entry name" value="Trypsin_2"/>
    <property type="match status" value="1"/>
</dbReference>
<organism evidence="6 7">
    <name type="scientific">Georgenia wutianyii</name>
    <dbReference type="NCBI Taxonomy" id="2585135"/>
    <lineage>
        <taxon>Bacteria</taxon>
        <taxon>Bacillati</taxon>
        <taxon>Actinomycetota</taxon>
        <taxon>Actinomycetes</taxon>
        <taxon>Micrococcales</taxon>
        <taxon>Bogoriellaceae</taxon>
        <taxon>Georgenia</taxon>
    </lineage>
</organism>
<sequence>MPWSSPAGGGTPEEGAPTDATTVHPTTVHPTADHPTPAHPAAAAPDGTQHAAQAGPWQASQQWQAPGQPWHGPGQWPAGPEGAGRRRRRGTVGTGVVVLLVLVALLGGVVLGALGARALWPAQTSGALPLPSSPTSTDRAPESIAGIAAAALDSTVFIEVVSGTSASSGSGMVLREDGYLVTNNHVIAAAADGGGRVAVTFIDGTQEPAEIVGRTADYDLAVLKVDLDGLTPLPLADSDSLVVGDPVVAVGAPLGLEGTVTSGIISALNRPVQAGGDSGGTSFINAIQTDAAINPGNSGGPLLNTAGEVIGINTAIAQAGGRQTGSIGLGFAIPSNQVRRTAEQIIETGRATYPVIGVALDTRYTGEGVQVLQDGAADTPAVTPGGPGDEAGIEPGDIITHFDGQPVTTPSELIVAVRSRAPGDTVVLTVRTEDGQEREVEVVLDEADSG</sequence>
<accession>A0ABX5VQN7</accession>
<dbReference type="PANTHER" id="PTHR43343:SF3">
    <property type="entry name" value="PROTEASE DO-LIKE 8, CHLOROPLASTIC"/>
    <property type="match status" value="1"/>
</dbReference>
<feature type="domain" description="PDZ" evidence="5">
    <location>
        <begin position="365"/>
        <end position="434"/>
    </location>
</feature>
<dbReference type="InterPro" id="IPR009003">
    <property type="entry name" value="Peptidase_S1_PA"/>
</dbReference>
<dbReference type="SUPFAM" id="SSF50156">
    <property type="entry name" value="PDZ domain-like"/>
    <property type="match status" value="1"/>
</dbReference>
<feature type="compositionally biased region" description="Low complexity" evidence="3">
    <location>
        <begin position="61"/>
        <end position="80"/>
    </location>
</feature>
<feature type="transmembrane region" description="Helical" evidence="4">
    <location>
        <begin position="95"/>
        <end position="120"/>
    </location>
</feature>
<evidence type="ECO:0000256" key="4">
    <source>
        <dbReference type="SAM" id="Phobius"/>
    </source>
</evidence>
<evidence type="ECO:0000256" key="3">
    <source>
        <dbReference type="SAM" id="MobiDB-lite"/>
    </source>
</evidence>
<keyword evidence="4" id="KW-0812">Transmembrane</keyword>
<dbReference type="Proteomes" id="UP000313948">
    <property type="component" value="Chromosome"/>
</dbReference>
<dbReference type="PANTHER" id="PTHR43343">
    <property type="entry name" value="PEPTIDASE S12"/>
    <property type="match status" value="1"/>
</dbReference>
<dbReference type="EMBL" id="CP040899">
    <property type="protein sequence ID" value="QDB80829.1"/>
    <property type="molecule type" value="Genomic_DNA"/>
</dbReference>
<name>A0ABX5VQN7_9MICO</name>
<reference evidence="6 7" key="1">
    <citation type="submission" date="2019-05" db="EMBL/GenBank/DDBJ databases">
        <title>Georgenia *** sp. nov., and Georgenia *** sp. nov., isolated from the intestinal contents of plateau pika (Ochotona curzoniae) in the Qinghai-Tibet plateau of China.</title>
        <authorList>
            <person name="Tian Z."/>
        </authorList>
    </citation>
    <scope>NUCLEOTIDE SEQUENCE [LARGE SCALE GENOMIC DNA]</scope>
    <source>
        <strain evidence="6 7">Z294</strain>
    </source>
</reference>
<dbReference type="SUPFAM" id="SSF50494">
    <property type="entry name" value="Trypsin-like serine proteases"/>
    <property type="match status" value="1"/>
</dbReference>
<dbReference type="InterPro" id="IPR036034">
    <property type="entry name" value="PDZ_sf"/>
</dbReference>
<dbReference type="Pfam" id="PF17820">
    <property type="entry name" value="PDZ_6"/>
    <property type="match status" value="1"/>
</dbReference>
<dbReference type="CDD" id="cd06779">
    <property type="entry name" value="cpPDZ_Deg_HtrA-like"/>
    <property type="match status" value="1"/>
</dbReference>
<dbReference type="InterPro" id="IPR001478">
    <property type="entry name" value="PDZ"/>
</dbReference>
<evidence type="ECO:0000259" key="5">
    <source>
        <dbReference type="SMART" id="SM00228"/>
    </source>
</evidence>
<keyword evidence="2" id="KW-0378">Hydrolase</keyword>
<keyword evidence="7" id="KW-1185">Reference proteome</keyword>
<evidence type="ECO:0000256" key="2">
    <source>
        <dbReference type="ARBA" id="ARBA00022801"/>
    </source>
</evidence>
<protein>
    <submittedName>
        <fullName evidence="6">PDZ domain-containing protein</fullName>
    </submittedName>
</protein>
<dbReference type="SMART" id="SM00228">
    <property type="entry name" value="PDZ"/>
    <property type="match status" value="1"/>
</dbReference>
<evidence type="ECO:0000256" key="1">
    <source>
        <dbReference type="ARBA" id="ARBA00022670"/>
    </source>
</evidence>
<gene>
    <name evidence="6" type="ORF">FE251_12490</name>
</gene>
<dbReference type="Gene3D" id="2.30.42.10">
    <property type="match status" value="1"/>
</dbReference>
<dbReference type="InterPro" id="IPR001940">
    <property type="entry name" value="Peptidase_S1C"/>
</dbReference>
<dbReference type="Gene3D" id="2.40.10.120">
    <property type="match status" value="1"/>
</dbReference>
<keyword evidence="4" id="KW-0472">Membrane</keyword>
<feature type="region of interest" description="Disordered" evidence="3">
    <location>
        <begin position="1"/>
        <end position="88"/>
    </location>
</feature>
<evidence type="ECO:0000313" key="6">
    <source>
        <dbReference type="EMBL" id="QDB80829.1"/>
    </source>
</evidence>